<name>A0A8S3RJM7_MYTED</name>
<dbReference type="GO" id="GO:0005509">
    <property type="term" value="F:calcium ion binding"/>
    <property type="evidence" value="ECO:0007669"/>
    <property type="project" value="InterPro"/>
</dbReference>
<evidence type="ECO:0000256" key="2">
    <source>
        <dbReference type="SAM" id="MobiDB-lite"/>
    </source>
</evidence>
<accession>A0A8S3RJM7</accession>
<feature type="region of interest" description="Disordered" evidence="2">
    <location>
        <begin position="121"/>
        <end position="241"/>
    </location>
</feature>
<gene>
    <name evidence="4" type="ORF">MEDL_23723</name>
</gene>
<sequence length="241" mass="27468">MGNNPTDESIDEVFANFDADGTTGLSKDEFDEWFNKCWVPVAQAREAIVEAFKVLAAESEDSDGRCCITSLVDLLKNRGGEPLSDEDAAVFQKELEIIDTSSDGFIDGEEFANFLTEQCQEVKTEEENQEQTEEVQTETTEEVTETTEEITETSEEQTEEQTENTEEQTENTEEQTENTEEQTENTEEQTENTEEQIEKTEEITEKTEDQNENTEEQTDQQNTENSEQEQSETPKTDQIES</sequence>
<protein>
    <recommendedName>
        <fullName evidence="3">EF-hand domain-containing protein</fullName>
    </recommendedName>
</protein>
<proteinExistence type="predicted"/>
<feature type="domain" description="EF-hand" evidence="3">
    <location>
        <begin position="86"/>
        <end position="121"/>
    </location>
</feature>
<dbReference type="Gene3D" id="1.10.238.10">
    <property type="entry name" value="EF-hand"/>
    <property type="match status" value="1"/>
</dbReference>
<evidence type="ECO:0000259" key="3">
    <source>
        <dbReference type="PROSITE" id="PS50222"/>
    </source>
</evidence>
<feature type="compositionally biased region" description="Basic and acidic residues" evidence="2">
    <location>
        <begin position="196"/>
        <end position="209"/>
    </location>
</feature>
<dbReference type="Proteomes" id="UP000683360">
    <property type="component" value="Unassembled WGS sequence"/>
</dbReference>
<dbReference type="OrthoDB" id="6147424at2759"/>
<organism evidence="4 5">
    <name type="scientific">Mytilus edulis</name>
    <name type="common">Blue mussel</name>
    <dbReference type="NCBI Taxonomy" id="6550"/>
    <lineage>
        <taxon>Eukaryota</taxon>
        <taxon>Metazoa</taxon>
        <taxon>Spiralia</taxon>
        <taxon>Lophotrochozoa</taxon>
        <taxon>Mollusca</taxon>
        <taxon>Bivalvia</taxon>
        <taxon>Autobranchia</taxon>
        <taxon>Pteriomorphia</taxon>
        <taxon>Mytilida</taxon>
        <taxon>Mytiloidea</taxon>
        <taxon>Mytilidae</taxon>
        <taxon>Mytilinae</taxon>
        <taxon>Mytilus</taxon>
    </lineage>
</organism>
<evidence type="ECO:0000313" key="5">
    <source>
        <dbReference type="Proteomes" id="UP000683360"/>
    </source>
</evidence>
<dbReference type="InterPro" id="IPR002048">
    <property type="entry name" value="EF_hand_dom"/>
</dbReference>
<keyword evidence="1" id="KW-0106">Calcium</keyword>
<feature type="compositionally biased region" description="Acidic residues" evidence="2">
    <location>
        <begin position="127"/>
        <end position="195"/>
    </location>
</feature>
<dbReference type="InterPro" id="IPR011992">
    <property type="entry name" value="EF-hand-dom_pair"/>
</dbReference>
<dbReference type="SMART" id="SM00054">
    <property type="entry name" value="EFh"/>
    <property type="match status" value="2"/>
</dbReference>
<dbReference type="AlphaFoldDB" id="A0A8S3RJM7"/>
<evidence type="ECO:0000256" key="1">
    <source>
        <dbReference type="ARBA" id="ARBA00022837"/>
    </source>
</evidence>
<feature type="domain" description="EF-hand" evidence="3">
    <location>
        <begin position="5"/>
        <end position="40"/>
    </location>
</feature>
<dbReference type="InterPro" id="IPR018247">
    <property type="entry name" value="EF_Hand_1_Ca_BS"/>
</dbReference>
<reference evidence="4" key="1">
    <citation type="submission" date="2021-03" db="EMBL/GenBank/DDBJ databases">
        <authorList>
            <person name="Bekaert M."/>
        </authorList>
    </citation>
    <scope>NUCLEOTIDE SEQUENCE</scope>
</reference>
<dbReference type="SUPFAM" id="SSF47473">
    <property type="entry name" value="EF-hand"/>
    <property type="match status" value="1"/>
</dbReference>
<dbReference type="EMBL" id="CAJPWZ010001204">
    <property type="protein sequence ID" value="CAG2209585.1"/>
    <property type="molecule type" value="Genomic_DNA"/>
</dbReference>
<dbReference type="PROSITE" id="PS00018">
    <property type="entry name" value="EF_HAND_1"/>
    <property type="match status" value="1"/>
</dbReference>
<comment type="caution">
    <text evidence="4">The sequence shown here is derived from an EMBL/GenBank/DDBJ whole genome shotgun (WGS) entry which is preliminary data.</text>
</comment>
<feature type="compositionally biased region" description="Basic and acidic residues" evidence="2">
    <location>
        <begin position="232"/>
        <end position="241"/>
    </location>
</feature>
<evidence type="ECO:0000313" key="4">
    <source>
        <dbReference type="EMBL" id="CAG2209585.1"/>
    </source>
</evidence>
<keyword evidence="5" id="KW-1185">Reference proteome</keyword>
<dbReference type="PROSITE" id="PS50222">
    <property type="entry name" value="EF_HAND_2"/>
    <property type="match status" value="2"/>
</dbReference>